<dbReference type="SUPFAM" id="SSF81321">
    <property type="entry name" value="Family A G protein-coupled receptor-like"/>
    <property type="match status" value="1"/>
</dbReference>
<dbReference type="VEuPathDB" id="VectorBase:LOC119186547"/>
<accession>A0A9J6CUW8</accession>
<reference evidence="6" key="1">
    <citation type="journal article" date="2020" name="Cell">
        <title>Large-Scale Comparative Analyses of Tick Genomes Elucidate Their Genetic Diversity and Vector Capacities.</title>
        <authorList>
            <consortium name="Tick Genome and Microbiome Consortium (TIGMIC)"/>
            <person name="Jia N."/>
            <person name="Wang J."/>
            <person name="Shi W."/>
            <person name="Du L."/>
            <person name="Sun Y."/>
            <person name="Zhan W."/>
            <person name="Jiang J.F."/>
            <person name="Wang Q."/>
            <person name="Zhang B."/>
            <person name="Ji P."/>
            <person name="Bell-Sakyi L."/>
            <person name="Cui X.M."/>
            <person name="Yuan T.T."/>
            <person name="Jiang B.G."/>
            <person name="Yang W.F."/>
            <person name="Lam T.T."/>
            <person name="Chang Q.C."/>
            <person name="Ding S.J."/>
            <person name="Wang X.J."/>
            <person name="Zhu J.G."/>
            <person name="Ruan X.D."/>
            <person name="Zhao L."/>
            <person name="Wei J.T."/>
            <person name="Ye R.Z."/>
            <person name="Que T.C."/>
            <person name="Du C.H."/>
            <person name="Zhou Y.H."/>
            <person name="Cheng J.X."/>
            <person name="Dai P.F."/>
            <person name="Guo W.B."/>
            <person name="Han X.H."/>
            <person name="Huang E.J."/>
            <person name="Li L.F."/>
            <person name="Wei W."/>
            <person name="Gao Y.C."/>
            <person name="Liu J.Z."/>
            <person name="Shao H.Z."/>
            <person name="Wang X."/>
            <person name="Wang C.C."/>
            <person name="Yang T.C."/>
            <person name="Huo Q.B."/>
            <person name="Li W."/>
            <person name="Chen H.Y."/>
            <person name="Chen S.E."/>
            <person name="Zhou L.G."/>
            <person name="Ni X.B."/>
            <person name="Tian J.H."/>
            <person name="Sheng Y."/>
            <person name="Liu T."/>
            <person name="Pan Y.S."/>
            <person name="Xia L.Y."/>
            <person name="Li J."/>
            <person name="Zhao F."/>
            <person name="Cao W.C."/>
        </authorList>
    </citation>
    <scope>NUCLEOTIDE SEQUENCE</scope>
    <source>
        <strain evidence="6">Rmic-2018</strain>
    </source>
</reference>
<evidence type="ECO:0000313" key="6">
    <source>
        <dbReference type="EMBL" id="KAH7932383.1"/>
    </source>
</evidence>
<dbReference type="EMBL" id="JABSTU010006740">
    <property type="protein sequence ID" value="KAH7932383.1"/>
    <property type="molecule type" value="Genomic_DNA"/>
</dbReference>
<comment type="subcellular location">
    <subcellularLocation>
        <location evidence="1">Membrane</location>
    </subcellularLocation>
</comment>
<dbReference type="PANTHER" id="PTHR24244">
    <property type="entry name" value="NEUROPEPTIDE S RECEPTOR"/>
    <property type="match status" value="1"/>
</dbReference>
<feature type="transmembrane region" description="Helical" evidence="5">
    <location>
        <begin position="64"/>
        <end position="85"/>
    </location>
</feature>
<dbReference type="PANTHER" id="PTHR24244:SF1">
    <property type="entry name" value="G-PROTEIN COUPLED RECEPTORS FAMILY 1 PROFILE DOMAIN-CONTAINING PROTEIN"/>
    <property type="match status" value="1"/>
</dbReference>
<dbReference type="Gene3D" id="1.20.1070.10">
    <property type="entry name" value="Rhodopsin 7-helix transmembrane proteins"/>
    <property type="match status" value="1"/>
</dbReference>
<reference evidence="6" key="2">
    <citation type="submission" date="2021-09" db="EMBL/GenBank/DDBJ databases">
        <authorList>
            <person name="Jia N."/>
            <person name="Wang J."/>
            <person name="Shi W."/>
            <person name="Du L."/>
            <person name="Sun Y."/>
            <person name="Zhan W."/>
            <person name="Jiang J."/>
            <person name="Wang Q."/>
            <person name="Zhang B."/>
            <person name="Ji P."/>
            <person name="Sakyi L.B."/>
            <person name="Cui X."/>
            <person name="Yuan T."/>
            <person name="Jiang B."/>
            <person name="Yang W."/>
            <person name="Lam T.T.-Y."/>
            <person name="Chang Q."/>
            <person name="Ding S."/>
            <person name="Wang X."/>
            <person name="Zhu J."/>
            <person name="Ruan X."/>
            <person name="Zhao L."/>
            <person name="Wei J."/>
            <person name="Que T."/>
            <person name="Du C."/>
            <person name="Cheng J."/>
            <person name="Dai P."/>
            <person name="Han X."/>
            <person name="Huang E."/>
            <person name="Gao Y."/>
            <person name="Liu J."/>
            <person name="Shao H."/>
            <person name="Ye R."/>
            <person name="Li L."/>
            <person name="Wei W."/>
            <person name="Wang X."/>
            <person name="Wang C."/>
            <person name="Huo Q."/>
            <person name="Li W."/>
            <person name="Guo W."/>
            <person name="Chen H."/>
            <person name="Chen S."/>
            <person name="Zhou L."/>
            <person name="Zhou L."/>
            <person name="Ni X."/>
            <person name="Tian J."/>
            <person name="Zhou Y."/>
            <person name="Sheng Y."/>
            <person name="Liu T."/>
            <person name="Pan Y."/>
            <person name="Xia L."/>
            <person name="Li J."/>
            <person name="Zhao F."/>
            <person name="Cao W."/>
        </authorList>
    </citation>
    <scope>NUCLEOTIDE SEQUENCE</scope>
    <source>
        <strain evidence="6">Rmic-2018</strain>
        <tissue evidence="6">Larvae</tissue>
    </source>
</reference>
<comment type="caution">
    <text evidence="6">The sequence shown here is derived from an EMBL/GenBank/DDBJ whole genome shotgun (WGS) entry which is preliminary data.</text>
</comment>
<dbReference type="InterPro" id="IPR027294">
    <property type="entry name" value="NPS_rcpt"/>
</dbReference>
<proteinExistence type="predicted"/>
<keyword evidence="4 5" id="KW-0472">Membrane</keyword>
<dbReference type="Pfam" id="PF00001">
    <property type="entry name" value="7tm_1"/>
    <property type="match status" value="1"/>
</dbReference>
<evidence type="ECO:0000256" key="5">
    <source>
        <dbReference type="SAM" id="Phobius"/>
    </source>
</evidence>
<evidence type="ECO:0000256" key="4">
    <source>
        <dbReference type="ARBA" id="ARBA00023136"/>
    </source>
</evidence>
<evidence type="ECO:0008006" key="8">
    <source>
        <dbReference type="Google" id="ProtNLM"/>
    </source>
</evidence>
<dbReference type="GO" id="GO:0016020">
    <property type="term" value="C:membrane"/>
    <property type="evidence" value="ECO:0007669"/>
    <property type="project" value="UniProtKB-SubCell"/>
</dbReference>
<dbReference type="GO" id="GO:0008188">
    <property type="term" value="F:neuropeptide receptor activity"/>
    <property type="evidence" value="ECO:0007669"/>
    <property type="project" value="InterPro"/>
</dbReference>
<keyword evidence="7" id="KW-1185">Reference proteome</keyword>
<protein>
    <recommendedName>
        <fullName evidence="8">Cardioacceleratory peptide receptor</fullName>
    </recommendedName>
</protein>
<dbReference type="InterPro" id="IPR000276">
    <property type="entry name" value="GPCR_Rhodpsn"/>
</dbReference>
<organism evidence="6 7">
    <name type="scientific">Rhipicephalus microplus</name>
    <name type="common">Cattle tick</name>
    <name type="synonym">Boophilus microplus</name>
    <dbReference type="NCBI Taxonomy" id="6941"/>
    <lineage>
        <taxon>Eukaryota</taxon>
        <taxon>Metazoa</taxon>
        <taxon>Ecdysozoa</taxon>
        <taxon>Arthropoda</taxon>
        <taxon>Chelicerata</taxon>
        <taxon>Arachnida</taxon>
        <taxon>Acari</taxon>
        <taxon>Parasitiformes</taxon>
        <taxon>Ixodida</taxon>
        <taxon>Ixodoidea</taxon>
        <taxon>Ixodidae</taxon>
        <taxon>Rhipicephalinae</taxon>
        <taxon>Rhipicephalus</taxon>
        <taxon>Boophilus</taxon>
    </lineage>
</organism>
<dbReference type="AlphaFoldDB" id="A0A9J6CUW8"/>
<evidence type="ECO:0000313" key="7">
    <source>
        <dbReference type="Proteomes" id="UP000821866"/>
    </source>
</evidence>
<evidence type="ECO:0000256" key="2">
    <source>
        <dbReference type="ARBA" id="ARBA00022692"/>
    </source>
</evidence>
<evidence type="ECO:0000256" key="1">
    <source>
        <dbReference type="ARBA" id="ARBA00004370"/>
    </source>
</evidence>
<sequence>MPPAASLPLTYKRDATQTVSPIILPSQVETLTFLWILFACIVLGNSAVLTALPKGRKSRMNFFIMHLAIADLGMGLVSVLTDIIWKTTVDWHGGNFGCKVVKFAQLEHLKDDYDEELSS</sequence>
<gene>
    <name evidence="6" type="ORF">HPB51_029317</name>
</gene>
<dbReference type="Proteomes" id="UP000821866">
    <property type="component" value="Unassembled WGS sequence"/>
</dbReference>
<name>A0A9J6CUW8_RHIMP</name>
<evidence type="ECO:0000256" key="3">
    <source>
        <dbReference type="ARBA" id="ARBA00022989"/>
    </source>
</evidence>
<keyword evidence="2 5" id="KW-0812">Transmembrane</keyword>
<keyword evidence="3 5" id="KW-1133">Transmembrane helix</keyword>
<feature type="transmembrane region" description="Helical" evidence="5">
    <location>
        <begin position="33"/>
        <end position="52"/>
    </location>
</feature>